<dbReference type="Proteomes" id="UP001373714">
    <property type="component" value="Unassembled WGS sequence"/>
</dbReference>
<evidence type="ECO:0000313" key="1">
    <source>
        <dbReference type="EMBL" id="KAK6346196.1"/>
    </source>
</evidence>
<proteinExistence type="predicted"/>
<dbReference type="EMBL" id="JAVHNS010000008">
    <property type="protein sequence ID" value="KAK6346196.1"/>
    <property type="molecule type" value="Genomic_DNA"/>
</dbReference>
<name>A0AAV9UNG1_9PEZI</name>
<protein>
    <submittedName>
        <fullName evidence="1">Uncharacterized protein</fullName>
    </submittedName>
</protein>
<comment type="caution">
    <text evidence="1">The sequence shown here is derived from an EMBL/GenBank/DDBJ whole genome shotgun (WGS) entry which is preliminary data.</text>
</comment>
<evidence type="ECO:0000313" key="2">
    <source>
        <dbReference type="Proteomes" id="UP001373714"/>
    </source>
</evidence>
<organism evidence="1 2">
    <name type="scientific">Orbilia blumenaviensis</name>
    <dbReference type="NCBI Taxonomy" id="1796055"/>
    <lineage>
        <taxon>Eukaryota</taxon>
        <taxon>Fungi</taxon>
        <taxon>Dikarya</taxon>
        <taxon>Ascomycota</taxon>
        <taxon>Pezizomycotina</taxon>
        <taxon>Orbiliomycetes</taxon>
        <taxon>Orbiliales</taxon>
        <taxon>Orbiliaceae</taxon>
        <taxon>Orbilia</taxon>
    </lineage>
</organism>
<accession>A0AAV9UNG1</accession>
<gene>
    <name evidence="1" type="ORF">TWF730_010527</name>
</gene>
<keyword evidence="2" id="KW-1185">Reference proteome</keyword>
<reference evidence="1 2" key="1">
    <citation type="submission" date="2019-10" db="EMBL/GenBank/DDBJ databases">
        <authorList>
            <person name="Palmer J.M."/>
        </authorList>
    </citation>
    <scope>NUCLEOTIDE SEQUENCE [LARGE SCALE GENOMIC DNA]</scope>
    <source>
        <strain evidence="1 2">TWF730</strain>
    </source>
</reference>
<dbReference type="AlphaFoldDB" id="A0AAV9UNG1"/>
<sequence>MATTLPSPYKYVIVEKGPATTQSNESVPEFIAFDALEDPIPLKARKTLLERMSIGDLKGVQRVISAVNEGERVVLQEAGYTYFQYYLVNVLVADHAPKYSLSLRLGRPADARQAVREMNVPSDIPWDTLDYYGFPKAPRPVENYEDMEARLLQMVASESM</sequence>